<dbReference type="EMBL" id="BAABYW010000001">
    <property type="protein sequence ID" value="GAA6410363.1"/>
    <property type="molecule type" value="Genomic_DNA"/>
</dbReference>
<organism evidence="5 6">
    <name type="scientific">Blautia hominis</name>
    <dbReference type="NCBI Taxonomy" id="2025493"/>
    <lineage>
        <taxon>Bacteria</taxon>
        <taxon>Bacillati</taxon>
        <taxon>Bacillota</taxon>
        <taxon>Clostridia</taxon>
        <taxon>Lachnospirales</taxon>
        <taxon>Lachnospiraceae</taxon>
        <taxon>Blautia</taxon>
    </lineage>
</organism>
<feature type="repeat" description="Cell wall-binding" evidence="2">
    <location>
        <begin position="177"/>
        <end position="196"/>
    </location>
</feature>
<feature type="domain" description="BIG2" evidence="4">
    <location>
        <begin position="239"/>
        <end position="321"/>
    </location>
</feature>
<dbReference type="Gene3D" id="3.40.33.10">
    <property type="entry name" value="CAP"/>
    <property type="match status" value="1"/>
</dbReference>
<feature type="repeat" description="Cell wall-binding" evidence="2">
    <location>
        <begin position="157"/>
        <end position="176"/>
    </location>
</feature>
<feature type="chain" id="PRO_5046535714" description="BIG2 domain-containing protein" evidence="3">
    <location>
        <begin position="22"/>
        <end position="826"/>
    </location>
</feature>
<dbReference type="SMART" id="SM00635">
    <property type="entry name" value="BID_2"/>
    <property type="match status" value="5"/>
</dbReference>
<feature type="domain" description="BIG2" evidence="4">
    <location>
        <begin position="411"/>
        <end position="497"/>
    </location>
</feature>
<name>A0ABQ0BGA9_9FIRM</name>
<keyword evidence="1" id="KW-0677">Repeat</keyword>
<dbReference type="InterPro" id="IPR018337">
    <property type="entry name" value="Cell_wall/Cho-bd_repeat"/>
</dbReference>
<dbReference type="InterPro" id="IPR008964">
    <property type="entry name" value="Invasin/intimin_cell_adhesion"/>
</dbReference>
<feature type="domain" description="BIG2" evidence="4">
    <location>
        <begin position="328"/>
        <end position="403"/>
    </location>
</feature>
<feature type="repeat" description="Cell wall-binding" evidence="2">
    <location>
        <begin position="73"/>
        <end position="92"/>
    </location>
</feature>
<dbReference type="Gene3D" id="2.10.270.10">
    <property type="entry name" value="Cholin Binding"/>
    <property type="match status" value="2"/>
</dbReference>
<gene>
    <name evidence="5" type="ORF">K040078D81_44800</name>
</gene>
<evidence type="ECO:0000256" key="3">
    <source>
        <dbReference type="SAM" id="SignalP"/>
    </source>
</evidence>
<evidence type="ECO:0000313" key="5">
    <source>
        <dbReference type="EMBL" id="GAA6410363.1"/>
    </source>
</evidence>
<dbReference type="CDD" id="cd05379">
    <property type="entry name" value="CAP_bacterial"/>
    <property type="match status" value="1"/>
</dbReference>
<accession>A0ABQ0BGA9</accession>
<evidence type="ECO:0000259" key="4">
    <source>
        <dbReference type="SMART" id="SM00635"/>
    </source>
</evidence>
<sequence>MKIKKVLTRGLLVCLTGAVLASTPVALLDVNAASWKQNSTGWWWQEDDGRWPANQWKKIDGKWYYFNGAGYMTTGWQKIGGKWYYMNGSGSMLEGGWHWINGKCYYMYDSGAMAANTWIGQYYVDGSGAWIQSYQPAHWIQSGSRWWYRHSDGGYTRNAWEKINGKWYHFDGSGWMQTGWLKLGATWYYLEGSGSMATNQWVGDYYLTGSGAMATNQWVGNKWVDQNGKWDKSKKKEVPLKSIKFNKEKLTLTEGETYSLNIIYNPTNTTVKKNTEYNISNSSVISKKTGNNKGITLIAKKPGTATVTVKINGKTAKCTVIVKKKEVPLKAIKLDKSNLELAEGQSSQLKVSYNPTNTTADKKVTWSSSDESIATVKNGLVTAVSEGTSTITATVGNFSASCNIKVYQPIPLESISLSEENLNWDITRQGDIQLTVNYAPANTTVNKKVTWSSSDEDIVHIATSGQYKETALITGRKPGVVTITAKVGDKVTTCIINFTASLDHWYLSANELEMNVGDKEQIDTIFVPDYTTADKKVTWSSSDESIATVENGLVTAVSEGTATITATNTDGSTNTCNIYVSIPRIPAESLSIDKEYAIINVEQQETLTASYGPDNTTDTLSWVSSDESVATVDDGVVTAIASGCCTITASIGNLTASCNVNVPYYFGDQEFAHEVFDEINRVRVENGLHAYEWDERLCDTGGKIVAAYDVMTGTSSKDYANHAGQIGVGVAGDIDSAKEVVEAWLNSPMHRGTILDPAIYIQTGSVAVARKSLDKEKGLVRGTSIIFDQGASKEYLDTLDWSDPSLLNIMPEVDINQIDKYLAIFQ</sequence>
<dbReference type="InterPro" id="IPR003343">
    <property type="entry name" value="Big_2"/>
</dbReference>
<dbReference type="Pfam" id="PF19085">
    <property type="entry name" value="Choline_bind_2"/>
    <property type="match status" value="2"/>
</dbReference>
<comment type="caution">
    <text evidence="5">The sequence shown here is derived from an EMBL/GenBank/DDBJ whole genome shotgun (WGS) entry which is preliminary data.</text>
</comment>
<evidence type="ECO:0000313" key="6">
    <source>
        <dbReference type="Proteomes" id="UP001600943"/>
    </source>
</evidence>
<dbReference type="Proteomes" id="UP001600943">
    <property type="component" value="Unassembled WGS sequence"/>
</dbReference>
<feature type="domain" description="BIG2" evidence="4">
    <location>
        <begin position="501"/>
        <end position="577"/>
    </location>
</feature>
<dbReference type="Pfam" id="PF01473">
    <property type="entry name" value="Choline_bind_1"/>
    <property type="match status" value="1"/>
</dbReference>
<dbReference type="Gene3D" id="2.60.40.1080">
    <property type="match status" value="5"/>
</dbReference>
<feature type="signal peptide" evidence="3">
    <location>
        <begin position="1"/>
        <end position="21"/>
    </location>
</feature>
<dbReference type="SUPFAM" id="SSF49373">
    <property type="entry name" value="Invasin/intimin cell-adhesion fragments"/>
    <property type="match status" value="5"/>
</dbReference>
<proteinExistence type="predicted"/>
<evidence type="ECO:0000256" key="1">
    <source>
        <dbReference type="ARBA" id="ARBA00022737"/>
    </source>
</evidence>
<dbReference type="Pfam" id="PF19127">
    <property type="entry name" value="Choline_bind_3"/>
    <property type="match status" value="1"/>
</dbReference>
<protein>
    <recommendedName>
        <fullName evidence="4">BIG2 domain-containing protein</fullName>
    </recommendedName>
</protein>
<reference evidence="5 6" key="1">
    <citation type="submission" date="2024-04" db="EMBL/GenBank/DDBJ databases">
        <title>Defined microbial consortia suppress multidrug-resistant proinflammatory Enterobacteriaceae via ecological control.</title>
        <authorList>
            <person name="Furuichi M."/>
            <person name="Kawaguchi T."/>
            <person name="Pust M."/>
            <person name="Yasuma K."/>
            <person name="Plichta D."/>
            <person name="Hasegawa N."/>
            <person name="Ohya T."/>
            <person name="Bhattarai S."/>
            <person name="Sasajima S."/>
            <person name="Aoto Y."/>
            <person name="Tuganbaev T."/>
            <person name="Yaginuma M."/>
            <person name="Ueda M."/>
            <person name="Okahashi N."/>
            <person name="Amafuji K."/>
            <person name="Kiridooshi Y."/>
            <person name="Sugita K."/>
            <person name="Strazar M."/>
            <person name="Skelly A."/>
            <person name="Suda W."/>
            <person name="Hattori M."/>
            <person name="Nakamoto N."/>
            <person name="Caballero S."/>
            <person name="Norman J."/>
            <person name="Olle B."/>
            <person name="Tanoue T."/>
            <person name="Arita M."/>
            <person name="Bucci V."/>
            <person name="Atarashi K."/>
            <person name="Xavier R."/>
            <person name="Honda K."/>
        </authorList>
    </citation>
    <scope>NUCLEOTIDE SEQUENCE [LARGE SCALE GENOMIC DNA]</scope>
    <source>
        <strain evidence="6">k04-0078-D8-1</strain>
    </source>
</reference>
<keyword evidence="3" id="KW-0732">Signal</keyword>
<dbReference type="Pfam" id="PF02368">
    <property type="entry name" value="Big_2"/>
    <property type="match status" value="4"/>
</dbReference>
<dbReference type="InterPro" id="IPR035940">
    <property type="entry name" value="CAP_sf"/>
</dbReference>
<dbReference type="RefSeq" id="WP_390408723.1">
    <property type="nucleotide sequence ID" value="NZ_BAABYW010000001.1"/>
</dbReference>
<evidence type="ECO:0000256" key="2">
    <source>
        <dbReference type="PROSITE-ProRule" id="PRU00591"/>
    </source>
</evidence>
<feature type="domain" description="BIG2" evidence="4">
    <location>
        <begin position="586"/>
        <end position="659"/>
    </location>
</feature>
<keyword evidence="6" id="KW-1185">Reference proteome</keyword>
<feature type="repeat" description="Cell wall-binding" evidence="2">
    <location>
        <begin position="53"/>
        <end position="72"/>
    </location>
</feature>
<dbReference type="PROSITE" id="PS51170">
    <property type="entry name" value="CW"/>
    <property type="match status" value="4"/>
</dbReference>
<dbReference type="SUPFAM" id="SSF69360">
    <property type="entry name" value="Cell wall binding repeat"/>
    <property type="match status" value="2"/>
</dbReference>